<name>A0A951U384_9CYAN</name>
<reference evidence="1" key="1">
    <citation type="submission" date="2021-05" db="EMBL/GenBank/DDBJ databases">
        <authorList>
            <person name="Pietrasiak N."/>
            <person name="Ward R."/>
            <person name="Stajich J.E."/>
            <person name="Kurbessoian T."/>
        </authorList>
    </citation>
    <scope>NUCLEOTIDE SEQUENCE</scope>
    <source>
        <strain evidence="1">GSE-TBD4-15B</strain>
    </source>
</reference>
<evidence type="ECO:0000313" key="1">
    <source>
        <dbReference type="EMBL" id="MBW4464325.1"/>
    </source>
</evidence>
<reference evidence="1" key="2">
    <citation type="journal article" date="2022" name="Microbiol. Resour. Announc.">
        <title>Metagenome Sequencing to Explore Phylogenomics of Terrestrial Cyanobacteria.</title>
        <authorList>
            <person name="Ward R.D."/>
            <person name="Stajich J.E."/>
            <person name="Johansen J.R."/>
            <person name="Huntemann M."/>
            <person name="Clum A."/>
            <person name="Foster B."/>
            <person name="Foster B."/>
            <person name="Roux S."/>
            <person name="Palaniappan K."/>
            <person name="Varghese N."/>
            <person name="Mukherjee S."/>
            <person name="Reddy T.B.K."/>
            <person name="Daum C."/>
            <person name="Copeland A."/>
            <person name="Chen I.A."/>
            <person name="Ivanova N.N."/>
            <person name="Kyrpides N.C."/>
            <person name="Shapiro N."/>
            <person name="Eloe-Fadrosh E.A."/>
            <person name="Pietrasiak N."/>
        </authorList>
    </citation>
    <scope>NUCLEOTIDE SEQUENCE</scope>
    <source>
        <strain evidence="1">GSE-TBD4-15B</strain>
    </source>
</reference>
<sequence>MQIWIVGTREQVNHIISEMYMRQMITDRSQFSPMVPAPFAQGKFMSVLIR</sequence>
<proteinExistence type="predicted"/>
<gene>
    <name evidence="1" type="ORF">KME07_02645</name>
</gene>
<protein>
    <submittedName>
        <fullName evidence="1">Uncharacterized protein</fullName>
    </submittedName>
</protein>
<accession>A0A951U384</accession>
<comment type="caution">
    <text evidence="1">The sequence shown here is derived from an EMBL/GenBank/DDBJ whole genome shotgun (WGS) entry which is preliminary data.</text>
</comment>
<dbReference type="AlphaFoldDB" id="A0A951U384"/>
<dbReference type="EMBL" id="JAHHHV010000011">
    <property type="protein sequence ID" value="MBW4464325.1"/>
    <property type="molecule type" value="Genomic_DNA"/>
</dbReference>
<evidence type="ECO:0000313" key="2">
    <source>
        <dbReference type="Proteomes" id="UP000707356"/>
    </source>
</evidence>
<dbReference type="Proteomes" id="UP000707356">
    <property type="component" value="Unassembled WGS sequence"/>
</dbReference>
<organism evidence="1 2">
    <name type="scientific">Pegethrix bostrychoides GSE-TBD4-15B</name>
    <dbReference type="NCBI Taxonomy" id="2839662"/>
    <lineage>
        <taxon>Bacteria</taxon>
        <taxon>Bacillati</taxon>
        <taxon>Cyanobacteriota</taxon>
        <taxon>Cyanophyceae</taxon>
        <taxon>Oculatellales</taxon>
        <taxon>Oculatellaceae</taxon>
        <taxon>Pegethrix</taxon>
    </lineage>
</organism>